<evidence type="ECO:0008006" key="3">
    <source>
        <dbReference type="Google" id="ProtNLM"/>
    </source>
</evidence>
<accession>A0AAD9XUR1</accession>
<proteinExistence type="predicted"/>
<comment type="caution">
    <text evidence="1">The sequence shown here is derived from an EMBL/GenBank/DDBJ whole genome shotgun (WGS) entry which is preliminary data.</text>
</comment>
<reference evidence="1" key="1">
    <citation type="journal article" date="2023" name="Plant J.">
        <title>Genome sequences and population genomics provide insights into the demographic history, inbreeding, and mutation load of two 'living fossil' tree species of Dipteronia.</title>
        <authorList>
            <person name="Feng Y."/>
            <person name="Comes H.P."/>
            <person name="Chen J."/>
            <person name="Zhu S."/>
            <person name="Lu R."/>
            <person name="Zhang X."/>
            <person name="Li P."/>
            <person name="Qiu J."/>
            <person name="Olsen K.M."/>
            <person name="Qiu Y."/>
        </authorList>
    </citation>
    <scope>NUCLEOTIDE SEQUENCE</scope>
    <source>
        <strain evidence="1">KIB01</strain>
    </source>
</reference>
<name>A0AAD9XUR1_9ROSI</name>
<dbReference type="AlphaFoldDB" id="A0AAD9XUR1"/>
<gene>
    <name evidence="1" type="ORF">Ddye_004469</name>
</gene>
<organism evidence="1 2">
    <name type="scientific">Dipteronia dyeriana</name>
    <dbReference type="NCBI Taxonomy" id="168575"/>
    <lineage>
        <taxon>Eukaryota</taxon>
        <taxon>Viridiplantae</taxon>
        <taxon>Streptophyta</taxon>
        <taxon>Embryophyta</taxon>
        <taxon>Tracheophyta</taxon>
        <taxon>Spermatophyta</taxon>
        <taxon>Magnoliopsida</taxon>
        <taxon>eudicotyledons</taxon>
        <taxon>Gunneridae</taxon>
        <taxon>Pentapetalae</taxon>
        <taxon>rosids</taxon>
        <taxon>malvids</taxon>
        <taxon>Sapindales</taxon>
        <taxon>Sapindaceae</taxon>
        <taxon>Hippocastanoideae</taxon>
        <taxon>Acereae</taxon>
        <taxon>Dipteronia</taxon>
    </lineage>
</organism>
<dbReference type="Proteomes" id="UP001280121">
    <property type="component" value="Unassembled WGS sequence"/>
</dbReference>
<dbReference type="EMBL" id="JANJYI010000001">
    <property type="protein sequence ID" value="KAK2665895.1"/>
    <property type="molecule type" value="Genomic_DNA"/>
</dbReference>
<evidence type="ECO:0000313" key="2">
    <source>
        <dbReference type="Proteomes" id="UP001280121"/>
    </source>
</evidence>
<evidence type="ECO:0000313" key="1">
    <source>
        <dbReference type="EMBL" id="KAK2665895.1"/>
    </source>
</evidence>
<keyword evidence="2" id="KW-1185">Reference proteome</keyword>
<protein>
    <recommendedName>
        <fullName evidence="3">Reverse transcriptase</fullName>
    </recommendedName>
</protein>
<sequence>MVVLRVHGMHVGGWLIFSKDADYDWRRRRTPVDFYRGAIRKEWDVKREKRGVLGAKLRWIDVYGVPLNYCCKAFFKKLKGQSGETVLVDENTILKRSLDRWKMLVLAPFDNQGSGKVKVKIGHNSFMVRWSAIKDKDIRNTKSLEERLARIDGNAARDGWSDLLRQERLKMLVEYWKVIYEEEQEWRQKSRIKWLIEGDRNSRFYHSVASGRRRNNLIDDIAFDRVNISNPEEIMKGVADFFDAQYKNVQWLCQCIKDLPLKKCLAADRDFLKENFILEEVRNALSNCDGNKAPGLDSFNLNFIKNNWDVRKSDFMAFIKDFHRDSSVVKGINRIFIAFIPKCIKPHVRGDGFREELCQWMGYCVSSSNLSVLVNGSLTRQFGIERGLQ</sequence>